<dbReference type="EMBL" id="NOZQ01000157">
    <property type="protein sequence ID" value="OYD14810.1"/>
    <property type="molecule type" value="Genomic_DNA"/>
</dbReference>
<dbReference type="InterPro" id="IPR027417">
    <property type="entry name" value="P-loop_NTPase"/>
</dbReference>
<dbReference type="Pfam" id="PF00005">
    <property type="entry name" value="ABC_tran"/>
    <property type="match status" value="1"/>
</dbReference>
<dbReference type="CDD" id="cd03214">
    <property type="entry name" value="ABC_Iron-Siderophores_B12_Hemin"/>
    <property type="match status" value="1"/>
</dbReference>
<dbReference type="PANTHER" id="PTHR42794">
    <property type="entry name" value="HEMIN IMPORT ATP-BINDING PROTEIN HMUV"/>
    <property type="match status" value="1"/>
</dbReference>
<dbReference type="GO" id="GO:0005524">
    <property type="term" value="F:ATP binding"/>
    <property type="evidence" value="ECO:0007669"/>
    <property type="project" value="UniProtKB-KW"/>
</dbReference>
<evidence type="ECO:0000256" key="2">
    <source>
        <dbReference type="ARBA" id="ARBA00022741"/>
    </source>
</evidence>
<evidence type="ECO:0000256" key="3">
    <source>
        <dbReference type="ARBA" id="ARBA00022840"/>
    </source>
</evidence>
<sequence length="275" mass="31122">MRPALWSDKITPWGSYSIRTLRLFIMLDIINITVGYRRLPVLRELSLRIRENEFLGIIGPNGGGKSTLLRTICGILQPWNGKILLCGKDLASLAKKEIARKIGYVPQASSFAFPFSCEEVVLMGRYAHDGNRKRDYEVAKWAMGLTDTLALKERKINELSGGELQRVIIARALAQEPKILLLDEPTVHLDINHRVEIFKLLRELKSHGITIITVLHDLNLASEYSERVVVIKDGRILYDGLPLDIIDKEIIKRIYGIEVNIIKNPLSGLPLVLPR</sequence>
<evidence type="ECO:0000259" key="5">
    <source>
        <dbReference type="PROSITE" id="PS50893"/>
    </source>
</evidence>
<feature type="domain" description="ABC transporter" evidence="5">
    <location>
        <begin position="27"/>
        <end position="258"/>
    </location>
</feature>
<reference evidence="6 7" key="1">
    <citation type="submission" date="2017-07" db="EMBL/GenBank/DDBJ databases">
        <title>Recovery of genomes from metagenomes via a dereplication, aggregation, and scoring strategy.</title>
        <authorList>
            <person name="Sieber C.M."/>
            <person name="Probst A.J."/>
            <person name="Sharrar A."/>
            <person name="Thomas B.C."/>
            <person name="Hess M."/>
            <person name="Tringe S.G."/>
            <person name="Banfield J.F."/>
        </authorList>
    </citation>
    <scope>NUCLEOTIDE SEQUENCE [LARGE SCALE GENOMIC DNA]</scope>
    <source>
        <strain evidence="6">JGI_Cruoil_03_44_89</strain>
    </source>
</reference>
<dbReference type="Gene3D" id="3.40.50.300">
    <property type="entry name" value="P-loop containing nucleotide triphosphate hydrolases"/>
    <property type="match status" value="1"/>
</dbReference>
<dbReference type="FunFam" id="3.40.50.300:FF:000134">
    <property type="entry name" value="Iron-enterobactin ABC transporter ATP-binding protein"/>
    <property type="match status" value="1"/>
</dbReference>
<dbReference type="InterPro" id="IPR003593">
    <property type="entry name" value="AAA+_ATPase"/>
</dbReference>
<organism evidence="6 7">
    <name type="scientific">candidate division WOR-3 bacterium JGI_Cruoil_03_44_89</name>
    <dbReference type="NCBI Taxonomy" id="1973748"/>
    <lineage>
        <taxon>Bacteria</taxon>
        <taxon>Bacteria division WOR-3</taxon>
    </lineage>
</organism>
<dbReference type="InterPro" id="IPR003439">
    <property type="entry name" value="ABC_transporter-like_ATP-bd"/>
</dbReference>
<dbReference type="PROSITE" id="PS00211">
    <property type="entry name" value="ABC_TRANSPORTER_1"/>
    <property type="match status" value="1"/>
</dbReference>
<dbReference type="GO" id="GO:0016887">
    <property type="term" value="F:ATP hydrolysis activity"/>
    <property type="evidence" value="ECO:0007669"/>
    <property type="project" value="InterPro"/>
</dbReference>
<evidence type="ECO:0000256" key="4">
    <source>
        <dbReference type="ARBA" id="ARBA00022967"/>
    </source>
</evidence>
<evidence type="ECO:0000313" key="7">
    <source>
        <dbReference type="Proteomes" id="UP000215215"/>
    </source>
</evidence>
<proteinExistence type="predicted"/>
<name>A0A235BQQ2_UNCW3</name>
<keyword evidence="3" id="KW-0067">ATP-binding</keyword>
<dbReference type="PANTHER" id="PTHR42794:SF1">
    <property type="entry name" value="HEMIN IMPORT ATP-BINDING PROTEIN HMUV"/>
    <property type="match status" value="1"/>
</dbReference>
<gene>
    <name evidence="6" type="ORF">CH333_07160</name>
</gene>
<dbReference type="InterPro" id="IPR017871">
    <property type="entry name" value="ABC_transporter-like_CS"/>
</dbReference>
<evidence type="ECO:0000313" key="6">
    <source>
        <dbReference type="EMBL" id="OYD14810.1"/>
    </source>
</evidence>
<keyword evidence="2" id="KW-0547">Nucleotide-binding</keyword>
<protein>
    <recommendedName>
        <fullName evidence="5">ABC transporter domain-containing protein</fullName>
    </recommendedName>
</protein>
<accession>A0A235BQQ2</accession>
<dbReference type="SUPFAM" id="SSF52540">
    <property type="entry name" value="P-loop containing nucleoside triphosphate hydrolases"/>
    <property type="match status" value="1"/>
</dbReference>
<keyword evidence="4" id="KW-1278">Translocase</keyword>
<comment type="caution">
    <text evidence="6">The sequence shown here is derived from an EMBL/GenBank/DDBJ whole genome shotgun (WGS) entry which is preliminary data.</text>
</comment>
<dbReference type="Proteomes" id="UP000215215">
    <property type="component" value="Unassembled WGS sequence"/>
</dbReference>
<keyword evidence="1" id="KW-0813">Transport</keyword>
<dbReference type="AlphaFoldDB" id="A0A235BQQ2"/>
<dbReference type="PROSITE" id="PS50893">
    <property type="entry name" value="ABC_TRANSPORTER_2"/>
    <property type="match status" value="1"/>
</dbReference>
<dbReference type="SMART" id="SM00382">
    <property type="entry name" value="AAA"/>
    <property type="match status" value="1"/>
</dbReference>
<evidence type="ECO:0000256" key="1">
    <source>
        <dbReference type="ARBA" id="ARBA00022448"/>
    </source>
</evidence>